<dbReference type="HOGENOM" id="CLU_1767037_0_0_11"/>
<sequence>MFIDENRDSRLEQGVVRDGLFLFVVVVLDESVVTQQDRCEPIEIFRYLFRADVQHPGPRLCLRVIPGVGEESFESGDVTDGRLLAAAVQAGRVPLLETSSHGLRPHGDGVLAQSAVLLEERCERGHADGDRLDHRQWISPLTTAQQQ</sequence>
<dbReference type="AlphaFoldDB" id="D6XCG5"/>
<protein>
    <submittedName>
        <fullName evidence="1">Uncharacterized protein</fullName>
    </submittedName>
</protein>
<accession>D6XCG5</accession>
<dbReference type="Proteomes" id="UP000002785">
    <property type="component" value="Chromosome"/>
</dbReference>
<reference evidence="1" key="1">
    <citation type="submission" date="2009-10" db="EMBL/GenBank/DDBJ databases">
        <title>The genome sequence of Streptomyces sviceus strain ATCC 29083.</title>
        <authorList>
            <consortium name="The Broad Institute Genome Sequencing Platform"/>
            <consortium name="Broad Institute Microbial Sequencing Center"/>
            <person name="Fischbach M."/>
            <person name="Godfrey P."/>
            <person name="Ward D."/>
            <person name="Young S."/>
            <person name="Zeng Q."/>
            <person name="Koehrsen M."/>
            <person name="Alvarado L."/>
            <person name="Berlin A.M."/>
            <person name="Bochicchio J."/>
            <person name="Borenstein D."/>
            <person name="Chapman S.B."/>
            <person name="Chen Z."/>
            <person name="Engels R."/>
            <person name="Freedman E."/>
            <person name="Gellesch M."/>
            <person name="Goldberg J."/>
            <person name="Griggs A."/>
            <person name="Gujja S."/>
            <person name="Heilman E.R."/>
            <person name="Heiman D.I."/>
            <person name="Hepburn T.A."/>
            <person name="Howarth C."/>
            <person name="Jen D."/>
            <person name="Larson L."/>
            <person name="Lewis B."/>
            <person name="Mehta T."/>
            <person name="Park D."/>
            <person name="Pearson M."/>
            <person name="Richards J."/>
            <person name="Roberts A."/>
            <person name="Saif S."/>
            <person name="Shea T.D."/>
            <person name="Shenoy N."/>
            <person name="Sisk P."/>
            <person name="Stolte C."/>
            <person name="Sykes S.N."/>
            <person name="Thomson T."/>
            <person name="Walk T."/>
            <person name="White J."/>
            <person name="Yandava C."/>
            <person name="Straight P."/>
            <person name="Clardy J."/>
            <person name="Hung D."/>
            <person name="Kolter R."/>
            <person name="Mekalanos J."/>
            <person name="Walker S."/>
            <person name="Walsh C.T."/>
            <person name="Wieland-Brown L.C."/>
            <person name="Haas B."/>
            <person name="Nusbaum C."/>
            <person name="Birren B."/>
        </authorList>
    </citation>
    <scope>NUCLEOTIDE SEQUENCE [LARGE SCALE GENOMIC DNA]</scope>
    <source>
        <strain evidence="1">ATCC 29083</strain>
    </source>
</reference>
<proteinExistence type="predicted"/>
<evidence type="ECO:0000313" key="2">
    <source>
        <dbReference type="Proteomes" id="UP000002785"/>
    </source>
</evidence>
<organism evidence="1 2">
    <name type="scientific">Streptomyces sviceus (strain ATCC 29083 / DSM 924 / JCM 4929 / NBRC 13980 / NCIMB 11184 / NRRL 5439 / UC 5370)</name>
    <dbReference type="NCBI Taxonomy" id="463191"/>
    <lineage>
        <taxon>Bacteria</taxon>
        <taxon>Bacillati</taxon>
        <taxon>Actinomycetota</taxon>
        <taxon>Actinomycetes</taxon>
        <taxon>Kitasatosporales</taxon>
        <taxon>Streptomycetaceae</taxon>
        <taxon>Streptomyces</taxon>
    </lineage>
</organism>
<dbReference type="EMBL" id="CM000951">
    <property type="protein sequence ID" value="EFH28437.1"/>
    <property type="molecule type" value="Genomic_DNA"/>
</dbReference>
<gene>
    <name evidence="1" type="ORF">SSEG_10663</name>
</gene>
<evidence type="ECO:0000313" key="1">
    <source>
        <dbReference type="EMBL" id="EFH28437.1"/>
    </source>
</evidence>
<keyword evidence="2" id="KW-1185">Reference proteome</keyword>
<name>D6XCG5_STRX2</name>